<sequence length="106" mass="12246">MKKNIFLKNELLRILFSSSNYTLQAFTLNKRLSVAPNIFFDLIFQLEKEELLVVDGVFIKLSNLGEKKVLLDLNASKNSKNNIPKKFLSESKLKVNDLYIPKRSLL</sequence>
<dbReference type="Proteomes" id="UP000179937">
    <property type="component" value="Unassembled WGS sequence"/>
</dbReference>
<evidence type="ECO:0000313" key="2">
    <source>
        <dbReference type="Proteomes" id="UP000179937"/>
    </source>
</evidence>
<evidence type="ECO:0000313" key="1">
    <source>
        <dbReference type="EMBL" id="OIG72713.1"/>
    </source>
</evidence>
<dbReference type="EMBL" id="LYKI01000018">
    <property type="protein sequence ID" value="OIG72713.1"/>
    <property type="molecule type" value="Genomic_DNA"/>
</dbReference>
<dbReference type="AlphaFoldDB" id="A0A1S2FXP5"/>
<protein>
    <submittedName>
        <fullName evidence="1">Uncharacterized protein</fullName>
    </submittedName>
</protein>
<dbReference type="RefSeq" id="WP_016143185.1">
    <property type="nucleotide sequence ID" value="NZ_CP077835.1"/>
</dbReference>
<proteinExistence type="predicted"/>
<reference evidence="1 2" key="1">
    <citation type="submission" date="2016-05" db="EMBL/GenBank/DDBJ databases">
        <title>The evolution of Acinetobacter baumannii in vivo.</title>
        <authorList>
            <person name="Hua X."/>
            <person name="Yu Y."/>
        </authorList>
    </citation>
    <scope>NUCLEOTIDE SEQUENCE [LARGE SCALE GENOMIC DNA]</scope>
    <source>
        <strain evidence="1 2">XH647</strain>
    </source>
</reference>
<gene>
    <name evidence="1" type="ORF">A7M90_18210</name>
</gene>
<comment type="caution">
    <text evidence="1">The sequence shown here is derived from an EMBL/GenBank/DDBJ whole genome shotgun (WGS) entry which is preliminary data.</text>
</comment>
<name>A0A1S2FXP5_ACIBA</name>
<organism evidence="1 2">
    <name type="scientific">Acinetobacter baumannii</name>
    <dbReference type="NCBI Taxonomy" id="470"/>
    <lineage>
        <taxon>Bacteria</taxon>
        <taxon>Pseudomonadati</taxon>
        <taxon>Pseudomonadota</taxon>
        <taxon>Gammaproteobacteria</taxon>
        <taxon>Moraxellales</taxon>
        <taxon>Moraxellaceae</taxon>
        <taxon>Acinetobacter</taxon>
        <taxon>Acinetobacter calcoaceticus/baumannii complex</taxon>
    </lineage>
</organism>
<accession>A0A1S2FXP5</accession>